<dbReference type="AlphaFoldDB" id="A0A9W6CZJ7"/>
<name>A0A9W6CZJ7_9MICO</name>
<keyword evidence="2" id="KW-1185">Reference proteome</keyword>
<dbReference type="Proteomes" id="UP001144396">
    <property type="component" value="Unassembled WGS sequence"/>
</dbReference>
<proteinExistence type="predicted"/>
<protein>
    <submittedName>
        <fullName evidence="1">Uncharacterized protein</fullName>
    </submittedName>
</protein>
<accession>A0A9W6CZJ7</accession>
<organism evidence="1 2">
    <name type="scientific">Agromyces rhizosphaerae</name>
    <dbReference type="NCBI Taxonomy" id="88374"/>
    <lineage>
        <taxon>Bacteria</taxon>
        <taxon>Bacillati</taxon>
        <taxon>Actinomycetota</taxon>
        <taxon>Actinomycetes</taxon>
        <taxon>Micrococcales</taxon>
        <taxon>Microbacteriaceae</taxon>
        <taxon>Agromyces</taxon>
    </lineage>
</organism>
<gene>
    <name evidence="1" type="ORF">ARHIZOSPH14_27470</name>
</gene>
<comment type="caution">
    <text evidence="1">The sequence shown here is derived from an EMBL/GenBank/DDBJ whole genome shotgun (WGS) entry which is preliminary data.</text>
</comment>
<evidence type="ECO:0000313" key="1">
    <source>
        <dbReference type="EMBL" id="GLI28505.1"/>
    </source>
</evidence>
<sequence>MGMAHQRSTIKVFCKNDERTLARYSWDEADNVWVRSDQHGSNDDFYLRRLDDGTMQAYPRPTLECPCGNSPVYSHDEIQAKIAEAVRNDERLMV</sequence>
<dbReference type="EMBL" id="BSDP01000001">
    <property type="protein sequence ID" value="GLI28505.1"/>
    <property type="molecule type" value="Genomic_DNA"/>
</dbReference>
<evidence type="ECO:0000313" key="2">
    <source>
        <dbReference type="Proteomes" id="UP001144396"/>
    </source>
</evidence>
<reference evidence="1" key="1">
    <citation type="submission" date="2022-12" db="EMBL/GenBank/DDBJ databases">
        <title>Reference genome sequencing for broad-spectrum identification of bacterial and archaeal isolates by mass spectrometry.</title>
        <authorList>
            <person name="Sekiguchi Y."/>
            <person name="Tourlousse D.M."/>
        </authorList>
    </citation>
    <scope>NUCLEOTIDE SEQUENCE</scope>
    <source>
        <strain evidence="1">14</strain>
    </source>
</reference>